<feature type="chain" id="PRO_5044690723" description="CFEM domain-containing protein" evidence="16">
    <location>
        <begin position="17"/>
        <end position="218"/>
    </location>
</feature>
<evidence type="ECO:0000313" key="20">
    <source>
        <dbReference type="EMBL" id="KAE9992930.1"/>
    </source>
</evidence>
<evidence type="ECO:0000313" key="22">
    <source>
        <dbReference type="Proteomes" id="UP000490939"/>
    </source>
</evidence>
<feature type="disulfide bond" evidence="15">
    <location>
        <begin position="52"/>
        <end position="85"/>
    </location>
</feature>
<keyword evidence="4" id="KW-1003">Cell membrane</keyword>
<evidence type="ECO:0000256" key="11">
    <source>
        <dbReference type="ARBA" id="ARBA00023136"/>
    </source>
</evidence>
<dbReference type="SMART" id="SM00747">
    <property type="entry name" value="CFEM"/>
    <property type="match status" value="1"/>
</dbReference>
<comment type="subcellular location">
    <subcellularLocation>
        <location evidence="1">Cell membrane</location>
        <topology evidence="1">Lipid-anchor</topology>
        <topology evidence="1">GPI-anchor</topology>
    </subcellularLocation>
    <subcellularLocation>
        <location evidence="2">Secreted</location>
    </subcellularLocation>
</comment>
<dbReference type="Proteomes" id="UP000447873">
    <property type="component" value="Unassembled WGS sequence"/>
</dbReference>
<keyword evidence="6" id="KW-0349">Heme</keyword>
<keyword evidence="7" id="KW-0336">GPI-anchor</keyword>
<dbReference type="GO" id="GO:0098552">
    <property type="term" value="C:side of membrane"/>
    <property type="evidence" value="ECO:0007669"/>
    <property type="project" value="UniProtKB-KW"/>
</dbReference>
<evidence type="ECO:0000256" key="5">
    <source>
        <dbReference type="ARBA" id="ARBA00022525"/>
    </source>
</evidence>
<keyword evidence="12 15" id="KW-1015">Disulfide bond</keyword>
<organism evidence="19 21">
    <name type="scientific">Venturia inaequalis</name>
    <name type="common">Apple scab fungus</name>
    <dbReference type="NCBI Taxonomy" id="5025"/>
    <lineage>
        <taxon>Eukaryota</taxon>
        <taxon>Fungi</taxon>
        <taxon>Dikarya</taxon>
        <taxon>Ascomycota</taxon>
        <taxon>Pezizomycotina</taxon>
        <taxon>Dothideomycetes</taxon>
        <taxon>Pleosporomycetidae</taxon>
        <taxon>Venturiales</taxon>
        <taxon>Venturiaceae</taxon>
        <taxon>Venturia</taxon>
    </lineage>
</organism>
<sequence>MLFSLALLAGAAMVAAQAPAALPACGQTCVNNMLSIAASEFGCAAGNTTCYCSDPRFGYGLRDCSVQACGEAVYSSVLAYGTSVCSGLGAATPTASPTGGATNGTAGGSGSSTPYTTVPVLTTITSGTGAVATSTIGSTTLFTPVGGVVSTASAAASSVASSLSSVVSSAVSSASSVAASASSHASSAASSATSSGFAAQMTAAPMLGGAALAALLMI</sequence>
<evidence type="ECO:0000256" key="6">
    <source>
        <dbReference type="ARBA" id="ARBA00022617"/>
    </source>
</evidence>
<dbReference type="Proteomes" id="UP000490939">
    <property type="component" value="Unassembled WGS sequence"/>
</dbReference>
<proteinExistence type="inferred from homology"/>
<dbReference type="GO" id="GO:0005886">
    <property type="term" value="C:plasma membrane"/>
    <property type="evidence" value="ECO:0007669"/>
    <property type="project" value="UniProtKB-SubCell"/>
</dbReference>
<evidence type="ECO:0000313" key="19">
    <source>
        <dbReference type="EMBL" id="KAE9977730.1"/>
    </source>
</evidence>
<keyword evidence="10" id="KW-0408">Iron</keyword>
<dbReference type="EMBL" id="WNWR01000043">
    <property type="protein sequence ID" value="KAE9992930.1"/>
    <property type="molecule type" value="Genomic_DNA"/>
</dbReference>
<reference evidence="19 21" key="1">
    <citation type="submission" date="2018-12" db="EMBL/GenBank/DDBJ databases">
        <title>Venturia inaequalis Genome Resource.</title>
        <authorList>
            <person name="Lichtner F.J."/>
        </authorList>
    </citation>
    <scope>NUCLEOTIDE SEQUENCE [LARGE SCALE GENOMIC DNA]</scope>
    <source>
        <strain evidence="19 21">120213</strain>
        <strain evidence="18">Bline_iso_100314</strain>
        <strain evidence="20 22">DMI_063113</strain>
    </source>
</reference>
<evidence type="ECO:0000256" key="2">
    <source>
        <dbReference type="ARBA" id="ARBA00004613"/>
    </source>
</evidence>
<dbReference type="Proteomes" id="UP000433883">
    <property type="component" value="Unassembled WGS sequence"/>
</dbReference>
<keyword evidence="11" id="KW-0472">Membrane</keyword>
<evidence type="ECO:0000256" key="10">
    <source>
        <dbReference type="ARBA" id="ARBA00023004"/>
    </source>
</evidence>
<evidence type="ECO:0000256" key="8">
    <source>
        <dbReference type="ARBA" id="ARBA00022723"/>
    </source>
</evidence>
<evidence type="ECO:0000256" key="4">
    <source>
        <dbReference type="ARBA" id="ARBA00022475"/>
    </source>
</evidence>
<keyword evidence="14" id="KW-0449">Lipoprotein</keyword>
<dbReference type="EMBL" id="WNWQ01000239">
    <property type="protein sequence ID" value="KAE9973244.1"/>
    <property type="molecule type" value="Genomic_DNA"/>
</dbReference>
<evidence type="ECO:0000256" key="15">
    <source>
        <dbReference type="PROSITE-ProRule" id="PRU01356"/>
    </source>
</evidence>
<feature type="signal peptide" evidence="16">
    <location>
        <begin position="1"/>
        <end position="16"/>
    </location>
</feature>
<dbReference type="OrthoDB" id="1193027at2759"/>
<feature type="disulfide bond" evidence="15">
    <location>
        <begin position="43"/>
        <end position="50"/>
    </location>
</feature>
<evidence type="ECO:0000256" key="12">
    <source>
        <dbReference type="ARBA" id="ARBA00023157"/>
    </source>
</evidence>
<dbReference type="GO" id="GO:0046872">
    <property type="term" value="F:metal ion binding"/>
    <property type="evidence" value="ECO:0007669"/>
    <property type="project" value="UniProtKB-KW"/>
</dbReference>
<gene>
    <name evidence="18" type="ORF">BLS_003678</name>
    <name evidence="20" type="ORF">EG327_007238</name>
    <name evidence="19" type="ORF">EG328_001857</name>
</gene>
<dbReference type="PANTHER" id="PTHR37928:SF1">
    <property type="entry name" value="CFEM DOMAIN PROTEIN (AFU_ORTHOLOGUE AFUA_6G14090)"/>
    <property type="match status" value="1"/>
</dbReference>
<keyword evidence="9 16" id="KW-0732">Signal</keyword>
<name>A0A8H3UXV1_VENIN</name>
<dbReference type="EMBL" id="WNWS01000148">
    <property type="protein sequence ID" value="KAE9977730.1"/>
    <property type="molecule type" value="Genomic_DNA"/>
</dbReference>
<evidence type="ECO:0000313" key="21">
    <source>
        <dbReference type="Proteomes" id="UP000447873"/>
    </source>
</evidence>
<evidence type="ECO:0000256" key="14">
    <source>
        <dbReference type="ARBA" id="ARBA00023288"/>
    </source>
</evidence>
<comment type="similarity">
    <text evidence="3">Belongs to the RBT5 family.</text>
</comment>
<comment type="caution">
    <text evidence="15">Lacks conserved residue(s) required for the propagation of feature annotation.</text>
</comment>
<dbReference type="PANTHER" id="PTHR37928">
    <property type="entry name" value="CFEM DOMAIN PROTEIN (AFU_ORTHOLOGUE AFUA_6G14090)"/>
    <property type="match status" value="1"/>
</dbReference>
<dbReference type="InterPro" id="IPR051735">
    <property type="entry name" value="CFEM_domain"/>
</dbReference>
<comment type="caution">
    <text evidence="19">The sequence shown here is derived from an EMBL/GenBank/DDBJ whole genome shotgun (WGS) entry which is preliminary data.</text>
</comment>
<evidence type="ECO:0000256" key="16">
    <source>
        <dbReference type="SAM" id="SignalP"/>
    </source>
</evidence>
<evidence type="ECO:0000256" key="3">
    <source>
        <dbReference type="ARBA" id="ARBA00010031"/>
    </source>
</evidence>
<evidence type="ECO:0000313" key="18">
    <source>
        <dbReference type="EMBL" id="KAE9973244.1"/>
    </source>
</evidence>
<evidence type="ECO:0000256" key="13">
    <source>
        <dbReference type="ARBA" id="ARBA00023180"/>
    </source>
</evidence>
<protein>
    <recommendedName>
        <fullName evidence="17">CFEM domain-containing protein</fullName>
    </recommendedName>
</protein>
<evidence type="ECO:0000259" key="17">
    <source>
        <dbReference type="PROSITE" id="PS52012"/>
    </source>
</evidence>
<evidence type="ECO:0000256" key="1">
    <source>
        <dbReference type="ARBA" id="ARBA00004609"/>
    </source>
</evidence>
<dbReference type="GO" id="GO:0005576">
    <property type="term" value="C:extracellular region"/>
    <property type="evidence" value="ECO:0007669"/>
    <property type="project" value="UniProtKB-SubCell"/>
</dbReference>
<feature type="domain" description="CFEM" evidence="17">
    <location>
        <begin position="1"/>
        <end position="112"/>
    </location>
</feature>
<keyword evidence="8" id="KW-0479">Metal-binding</keyword>
<dbReference type="InterPro" id="IPR008427">
    <property type="entry name" value="Extracellular_membr_CFEM_dom"/>
</dbReference>
<dbReference type="Pfam" id="PF05730">
    <property type="entry name" value="CFEM"/>
    <property type="match status" value="1"/>
</dbReference>
<keyword evidence="5" id="KW-0964">Secreted</keyword>
<accession>A0A8H3UXV1</accession>
<dbReference type="AlphaFoldDB" id="A0A8H3UXV1"/>
<evidence type="ECO:0000256" key="7">
    <source>
        <dbReference type="ARBA" id="ARBA00022622"/>
    </source>
</evidence>
<keyword evidence="22" id="KW-1185">Reference proteome</keyword>
<keyword evidence="13" id="KW-0325">Glycoprotein</keyword>
<dbReference type="PROSITE" id="PS52012">
    <property type="entry name" value="CFEM"/>
    <property type="match status" value="1"/>
</dbReference>
<evidence type="ECO:0000256" key="9">
    <source>
        <dbReference type="ARBA" id="ARBA00022729"/>
    </source>
</evidence>